<evidence type="ECO:0000313" key="3">
    <source>
        <dbReference type="Proteomes" id="UP001061282"/>
    </source>
</evidence>
<comment type="caution">
    <text evidence="2">The sequence shown here is derived from an EMBL/GenBank/DDBJ whole genome shotgun (WGS) entry which is preliminary data.</text>
</comment>
<feature type="signal peptide" evidence="1">
    <location>
        <begin position="1"/>
        <end position="19"/>
    </location>
</feature>
<name>A0A9J6QDI6_9ENTR</name>
<keyword evidence="3" id="KW-1185">Reference proteome</keyword>
<reference evidence="2" key="1">
    <citation type="submission" date="2022-05" db="EMBL/GenBank/DDBJ databases">
        <title>Description of a novel species of Leclercia; Leclercia tamurae and the Proposal for a Novel Genus Silvania gen. nov. Containing Two Novel Species Silvania hatchlandensis sp. nov. and Silvania confinis sp. nov. Isolated from the Rhizosphere of Oak.</title>
        <authorList>
            <person name="Maddock D.W."/>
            <person name="Brady C.L."/>
            <person name="Denman S."/>
            <person name="Arnold D."/>
        </authorList>
    </citation>
    <scope>NUCLEOTIDE SEQUENCE</scope>
    <source>
        <strain evidence="2">H4N4</strain>
    </source>
</reference>
<sequence length="147" mass="16676">MFKKRLLWILVMVPLLSDAQNHGCATVGSSMEVDLLNAVSRDLKIDISNIQRKKTIVETIDTSPVSRLYATSLAKIDFQSAITQGKATISESAYFDSYYENHTQSLTAKYIYISKEMKKDIFIASSLINRDECSVRFNGYITLSREF</sequence>
<keyword evidence="1" id="KW-0732">Signal</keyword>
<evidence type="ECO:0000256" key="1">
    <source>
        <dbReference type="SAM" id="SignalP"/>
    </source>
</evidence>
<accession>A0A9J6QDI6</accession>
<dbReference type="EMBL" id="JAMGZJ010000062">
    <property type="protein sequence ID" value="MCU6667430.1"/>
    <property type="molecule type" value="Genomic_DNA"/>
</dbReference>
<protein>
    <submittedName>
        <fullName evidence="2">Shiga toxin A subunit</fullName>
    </submittedName>
</protein>
<organism evidence="2 3">
    <name type="scientific">Silvania confinis</name>
    <dbReference type="NCBI Taxonomy" id="2926470"/>
    <lineage>
        <taxon>Bacteria</taxon>
        <taxon>Pseudomonadati</taxon>
        <taxon>Pseudomonadota</taxon>
        <taxon>Gammaproteobacteria</taxon>
        <taxon>Enterobacterales</taxon>
        <taxon>Enterobacteriaceae</taxon>
        <taxon>Silvania</taxon>
    </lineage>
</organism>
<evidence type="ECO:0000313" key="2">
    <source>
        <dbReference type="EMBL" id="MCU6667430.1"/>
    </source>
</evidence>
<feature type="chain" id="PRO_5039902012" evidence="1">
    <location>
        <begin position="20"/>
        <end position="147"/>
    </location>
</feature>
<gene>
    <name evidence="2" type="ORF">M8013_01455</name>
</gene>
<proteinExistence type="predicted"/>
<dbReference type="Proteomes" id="UP001061282">
    <property type="component" value="Unassembled WGS sequence"/>
</dbReference>
<dbReference type="AlphaFoldDB" id="A0A9J6QDI6"/>